<keyword evidence="1" id="KW-0031">Aminopeptidase</keyword>
<dbReference type="PANTHER" id="PTHR12147:SF56">
    <property type="entry name" value="AMINOPEPTIDASE YDR415C-RELATED"/>
    <property type="match status" value="1"/>
</dbReference>
<dbReference type="SUPFAM" id="SSF52025">
    <property type="entry name" value="PA domain"/>
    <property type="match status" value="1"/>
</dbReference>
<evidence type="ECO:0000256" key="6">
    <source>
        <dbReference type="ARBA" id="ARBA00022833"/>
    </source>
</evidence>
<evidence type="ECO:0000256" key="2">
    <source>
        <dbReference type="ARBA" id="ARBA00022670"/>
    </source>
</evidence>
<dbReference type="Gene3D" id="3.40.630.10">
    <property type="entry name" value="Zn peptidases"/>
    <property type="match status" value="1"/>
</dbReference>
<keyword evidence="3" id="KW-0479">Metal-binding</keyword>
<dbReference type="GO" id="GO:0008235">
    <property type="term" value="F:metalloexopeptidase activity"/>
    <property type="evidence" value="ECO:0007669"/>
    <property type="project" value="InterPro"/>
</dbReference>
<dbReference type="InterPro" id="IPR046450">
    <property type="entry name" value="PA_dom_sf"/>
</dbReference>
<evidence type="ECO:0000256" key="4">
    <source>
        <dbReference type="ARBA" id="ARBA00022729"/>
    </source>
</evidence>
<accession>A0A368BW27</accession>
<dbReference type="Proteomes" id="UP000253307">
    <property type="component" value="Unassembled WGS sequence"/>
</dbReference>
<gene>
    <name evidence="8" type="ORF">DBW96_02345</name>
</gene>
<keyword evidence="2" id="KW-0645">Protease</keyword>
<protein>
    <submittedName>
        <fullName evidence="8">Peptidase M28</fullName>
    </submittedName>
</protein>
<dbReference type="GO" id="GO:0046872">
    <property type="term" value="F:metal ion binding"/>
    <property type="evidence" value="ECO:0007669"/>
    <property type="project" value="UniProtKB-KW"/>
</dbReference>
<comment type="caution">
    <text evidence="8">The sequence shown here is derived from an EMBL/GenBank/DDBJ whole genome shotgun (WGS) entry which is preliminary data.</text>
</comment>
<dbReference type="GO" id="GO:0006508">
    <property type="term" value="P:proteolysis"/>
    <property type="evidence" value="ECO:0007669"/>
    <property type="project" value="UniProtKB-KW"/>
</dbReference>
<dbReference type="AlphaFoldDB" id="A0A368BW27"/>
<dbReference type="PROSITE" id="PS51257">
    <property type="entry name" value="PROKAR_LIPOPROTEIN"/>
    <property type="match status" value="1"/>
</dbReference>
<dbReference type="SUPFAM" id="SSF53187">
    <property type="entry name" value="Zn-dependent exopeptidases"/>
    <property type="match status" value="1"/>
</dbReference>
<evidence type="ECO:0000313" key="8">
    <source>
        <dbReference type="EMBL" id="RCL41441.1"/>
    </source>
</evidence>
<dbReference type="EMBL" id="QOPE01000013">
    <property type="protein sequence ID" value="RCL41441.1"/>
    <property type="molecule type" value="Genomic_DNA"/>
</dbReference>
<evidence type="ECO:0000256" key="1">
    <source>
        <dbReference type="ARBA" id="ARBA00022438"/>
    </source>
</evidence>
<evidence type="ECO:0000256" key="5">
    <source>
        <dbReference type="ARBA" id="ARBA00022801"/>
    </source>
</evidence>
<sequence length="541" mass="61122">MKKFLIALFTFTFLYSCNNEVTTDTPSMGLFEEYLFKLASDEFEGRAPGTNGGLMTKNYISDQYKDMGLNMFGDSYLMPVKLAEVTLNTNMSEFNLTYEGKKIDLIANKQFVYWTKRQVNDVELKPSDLIFVGYGVNAPEYDWLDYSDIDVTGKTLVLLINDPGFELKDPNLFKGKAMTYYGRWGYKYEEAARRGASGVLIIHETSPAAYGWEVVENSNTGPQLDLSIENKNLDRIELEGWITKDVAEMIFSKYNKTYDQMKAYALSDDFKPFELDGFQLSAKIKNDIRYAESHNVVGFVEGSTKPDEYLMVMAHWDHLGISSNGEIYNGAVDNATGVAMVMSLAEYFSKRDTERSIIFIGLTAEESGLLGSAYFAENMPFNESQMIAGLNFDAYFAFGKAKDIQIVGYGASELEDLMSISAQKKNKYLSPDWQPEKGLFYRSDHISFAKIGIPVLYTDPGIDMIDGGRDKGIELVNGYYLGGCYHKTCDELGDDWDYAGIEQDLEIFADFLLNLANSADTYPNWYEGNEFKAIRDKSLSQ</sequence>
<reference evidence="8 9" key="1">
    <citation type="journal article" date="2018" name="Microbiome">
        <title>Fine metagenomic profile of the Mediterranean stratified and mixed water columns revealed by assembly and recruitment.</title>
        <authorList>
            <person name="Haro-Moreno J.M."/>
            <person name="Lopez-Perez M."/>
            <person name="De La Torre J.R."/>
            <person name="Picazo A."/>
            <person name="Camacho A."/>
            <person name="Rodriguez-Valera F."/>
        </authorList>
    </citation>
    <scope>NUCLEOTIDE SEQUENCE [LARGE SCALE GENOMIC DNA]</scope>
    <source>
        <strain evidence="8">MED-G82</strain>
    </source>
</reference>
<proteinExistence type="predicted"/>
<dbReference type="CDD" id="cd04821">
    <property type="entry name" value="PA_M28_1_2"/>
    <property type="match status" value="1"/>
</dbReference>
<dbReference type="InterPro" id="IPR045175">
    <property type="entry name" value="M28_fam"/>
</dbReference>
<dbReference type="Gene3D" id="3.50.30.30">
    <property type="match status" value="1"/>
</dbReference>
<feature type="domain" description="Peptidase M28" evidence="7">
    <location>
        <begin position="295"/>
        <end position="493"/>
    </location>
</feature>
<dbReference type="GO" id="GO:0004177">
    <property type="term" value="F:aminopeptidase activity"/>
    <property type="evidence" value="ECO:0007669"/>
    <property type="project" value="UniProtKB-KW"/>
</dbReference>
<evidence type="ECO:0000259" key="7">
    <source>
        <dbReference type="Pfam" id="PF04389"/>
    </source>
</evidence>
<dbReference type="PANTHER" id="PTHR12147">
    <property type="entry name" value="METALLOPEPTIDASE M28 FAMILY MEMBER"/>
    <property type="match status" value="1"/>
</dbReference>
<dbReference type="Pfam" id="PF04389">
    <property type="entry name" value="Peptidase_M28"/>
    <property type="match status" value="1"/>
</dbReference>
<keyword evidence="6" id="KW-0862">Zinc</keyword>
<keyword evidence="5" id="KW-0378">Hydrolase</keyword>
<dbReference type="InterPro" id="IPR007484">
    <property type="entry name" value="Peptidase_M28"/>
</dbReference>
<organism evidence="8 9">
    <name type="scientific">SAR86 cluster bacterium</name>
    <dbReference type="NCBI Taxonomy" id="2030880"/>
    <lineage>
        <taxon>Bacteria</taxon>
        <taxon>Pseudomonadati</taxon>
        <taxon>Pseudomonadota</taxon>
        <taxon>Gammaproteobacteria</taxon>
        <taxon>SAR86 cluster</taxon>
    </lineage>
</organism>
<name>A0A368BW27_9GAMM</name>
<evidence type="ECO:0000256" key="3">
    <source>
        <dbReference type="ARBA" id="ARBA00022723"/>
    </source>
</evidence>
<keyword evidence="4" id="KW-0732">Signal</keyword>
<evidence type="ECO:0000313" key="9">
    <source>
        <dbReference type="Proteomes" id="UP000253307"/>
    </source>
</evidence>